<feature type="domain" description="Helicase ATP-binding" evidence="2">
    <location>
        <begin position="80"/>
        <end position="239"/>
    </location>
</feature>
<dbReference type="GO" id="GO:0004386">
    <property type="term" value="F:helicase activity"/>
    <property type="evidence" value="ECO:0007669"/>
    <property type="project" value="UniProtKB-KW"/>
</dbReference>
<dbReference type="SMART" id="SM00487">
    <property type="entry name" value="DEXDc"/>
    <property type="match status" value="1"/>
</dbReference>
<dbReference type="GO" id="GO:0005829">
    <property type="term" value="C:cytosol"/>
    <property type="evidence" value="ECO:0007669"/>
    <property type="project" value="TreeGrafter"/>
</dbReference>
<dbReference type="InterPro" id="IPR050742">
    <property type="entry name" value="Helicase_Restrict-Modif_Enz"/>
</dbReference>
<evidence type="ECO:0000256" key="1">
    <source>
        <dbReference type="SAM" id="MobiDB-lite"/>
    </source>
</evidence>
<feature type="compositionally biased region" description="Basic and acidic residues" evidence="1">
    <location>
        <begin position="555"/>
        <end position="564"/>
    </location>
</feature>
<protein>
    <submittedName>
        <fullName evidence="3">DEAD/DEAH box helicase</fullName>
    </submittedName>
</protein>
<keyword evidence="4" id="KW-1185">Reference proteome</keyword>
<comment type="caution">
    <text evidence="3">The sequence shown here is derived from an EMBL/GenBank/DDBJ whole genome shotgun (WGS) entry which is preliminary data.</text>
</comment>
<dbReference type="SUPFAM" id="SSF52540">
    <property type="entry name" value="P-loop containing nucleoside triphosphate hydrolases"/>
    <property type="match status" value="2"/>
</dbReference>
<accession>A0A4R9ART4</accession>
<keyword evidence="3" id="KW-0347">Helicase</keyword>
<keyword evidence="3" id="KW-0067">ATP-binding</keyword>
<sequence>MLLLRHRSILTEHPVFSRTHPCERERRWALVDLSEVNTPSVFGPAQGTSAAEHLSPSFPERAAWGTAGKLRAWQAEALEAYFVHEPRDFLAAATPGAGKTTFALRLAAELRARRTIDRITVVAPTEHLKNQWADAAARAGIRLDPMFKNADRSYGSHYHGVVVTYAQVAARAALHKQLTESSRTLVILDEIHHGGDALSWGDAIREAFGPATRRLSLTGTPFRSDTSPIPFVSYLPDKQGIRMSQSDYAYGYGRALADGVVRPVMFMVYAGHMKWRTRAGDEMEAKLGEGNTKDITSQAWRTALEPSGQWIPSVLRAANSRLTEVRHGIPDAGGLVIATDQTTARAYAVILEDICGEPVTIVLSDEKEASDRIDEFSKNTRRWMVAVRMVSEGVDVPRLAVGVYATSAATPLYFAQAIGRFVRARRRGETASIFLPNVPGLLSLANALELERDHALDRSNREDGDDGMYNPEDAMVAAANKEDKASDDLGQDDVTWQALDSQATFDMVMFDGDEFGELAEPGTDEEFDFIGIPGLLEPEQVSELLRQRQSRQSKRSTDRRKDPVSGEIAPLEPPPLYRTLKEQRTLLSSLVGMWSKLANEPHGMIHSELRRLCGGPAVAQASVTQLQMRIDLLRRRLGRS</sequence>
<dbReference type="Pfam" id="PF04851">
    <property type="entry name" value="ResIII"/>
    <property type="match status" value="1"/>
</dbReference>
<dbReference type="InterPro" id="IPR027417">
    <property type="entry name" value="P-loop_NTPase"/>
</dbReference>
<feature type="region of interest" description="Disordered" evidence="1">
    <location>
        <begin position="543"/>
        <end position="574"/>
    </location>
</feature>
<evidence type="ECO:0000313" key="3">
    <source>
        <dbReference type="EMBL" id="TFD68611.1"/>
    </source>
</evidence>
<evidence type="ECO:0000259" key="2">
    <source>
        <dbReference type="PROSITE" id="PS51192"/>
    </source>
</evidence>
<proteinExistence type="predicted"/>
<keyword evidence="3" id="KW-0547">Nucleotide-binding</keyword>
<dbReference type="GO" id="GO:0016787">
    <property type="term" value="F:hydrolase activity"/>
    <property type="evidence" value="ECO:0007669"/>
    <property type="project" value="InterPro"/>
</dbReference>
<dbReference type="PANTHER" id="PTHR47396">
    <property type="entry name" value="TYPE I RESTRICTION ENZYME ECOKI R PROTEIN"/>
    <property type="match status" value="1"/>
</dbReference>
<dbReference type="AlphaFoldDB" id="A0A4R9ART4"/>
<keyword evidence="3" id="KW-0378">Hydrolase</keyword>
<dbReference type="InterPro" id="IPR006935">
    <property type="entry name" value="Helicase/UvrB_N"/>
</dbReference>
<dbReference type="GO" id="GO:0003677">
    <property type="term" value="F:DNA binding"/>
    <property type="evidence" value="ECO:0007669"/>
    <property type="project" value="InterPro"/>
</dbReference>
<evidence type="ECO:0000313" key="4">
    <source>
        <dbReference type="Proteomes" id="UP000297983"/>
    </source>
</evidence>
<name>A0A4R9ART4_9MICO</name>
<dbReference type="PROSITE" id="PS51192">
    <property type="entry name" value="HELICASE_ATP_BIND_1"/>
    <property type="match status" value="1"/>
</dbReference>
<organism evidence="3 4">
    <name type="scientific">Cryobacterium gelidum</name>
    <dbReference type="NCBI Taxonomy" id="1259164"/>
    <lineage>
        <taxon>Bacteria</taxon>
        <taxon>Bacillati</taxon>
        <taxon>Actinomycetota</taxon>
        <taxon>Actinomycetes</taxon>
        <taxon>Micrococcales</taxon>
        <taxon>Microbacteriaceae</taxon>
        <taxon>Cryobacterium</taxon>
    </lineage>
</organism>
<dbReference type="EMBL" id="SOHL01000025">
    <property type="protein sequence ID" value="TFD68611.1"/>
    <property type="molecule type" value="Genomic_DNA"/>
</dbReference>
<reference evidence="3 4" key="1">
    <citation type="submission" date="2019-03" db="EMBL/GenBank/DDBJ databases">
        <title>Genomics of glacier-inhabiting Cryobacterium strains.</title>
        <authorList>
            <person name="Liu Q."/>
            <person name="Xin Y.-H."/>
        </authorList>
    </citation>
    <scope>NUCLEOTIDE SEQUENCE [LARGE SCALE GENOMIC DNA]</scope>
    <source>
        <strain evidence="3 4">Hz16</strain>
    </source>
</reference>
<gene>
    <name evidence="3" type="ORF">E3T50_12755</name>
</gene>
<dbReference type="Gene3D" id="3.40.50.300">
    <property type="entry name" value="P-loop containing nucleotide triphosphate hydrolases"/>
    <property type="match status" value="2"/>
</dbReference>
<dbReference type="Proteomes" id="UP000297983">
    <property type="component" value="Unassembled WGS sequence"/>
</dbReference>
<dbReference type="InterPro" id="IPR014001">
    <property type="entry name" value="Helicase_ATP-bd"/>
</dbReference>
<dbReference type="PANTHER" id="PTHR47396:SF2">
    <property type="entry name" value="HELICASE ATP-BINDING DOMAIN-CONTAINING PROTEIN"/>
    <property type="match status" value="1"/>
</dbReference>
<dbReference type="GO" id="GO:0005524">
    <property type="term" value="F:ATP binding"/>
    <property type="evidence" value="ECO:0007669"/>
    <property type="project" value="InterPro"/>
</dbReference>